<name>A0ABX5LIJ9_9BACT</name>
<sequence length="171" mass="19892">MSKKKNKEELCSIILLDTSILLNLLEIPDRCQEKDAVQREFENYPEEVNRFILPFSTIWETGNFIAHIKTGKDVRKKYALLFCELVKDAMTGKAPFRVVDPPKNEDVLEWLTTFPEAAGSDKSPKKQTEGISWGDHSIIQTFEKLKKKMKMTSIKIWSIDRDLNHFQYIPN</sequence>
<comment type="caution">
    <text evidence="1">The sequence shown here is derived from an EMBL/GenBank/DDBJ whole genome shotgun (WGS) entry which is preliminary data.</text>
</comment>
<dbReference type="EMBL" id="QGHD01000027">
    <property type="protein sequence ID" value="PWK93506.1"/>
    <property type="molecule type" value="Genomic_DNA"/>
</dbReference>
<protein>
    <recommendedName>
        <fullName evidence="3">PIN domain-containing protein</fullName>
    </recommendedName>
</protein>
<dbReference type="SUPFAM" id="SSF88723">
    <property type="entry name" value="PIN domain-like"/>
    <property type="match status" value="1"/>
</dbReference>
<dbReference type="Proteomes" id="UP000245523">
    <property type="component" value="Unassembled WGS sequence"/>
</dbReference>
<gene>
    <name evidence="1" type="ORF">B0H50_12721</name>
</gene>
<evidence type="ECO:0000313" key="1">
    <source>
        <dbReference type="EMBL" id="PWK93506.1"/>
    </source>
</evidence>
<accession>A0ABX5LIJ9</accession>
<evidence type="ECO:0000313" key="2">
    <source>
        <dbReference type="Proteomes" id="UP000245523"/>
    </source>
</evidence>
<keyword evidence="2" id="KW-1185">Reference proteome</keyword>
<reference evidence="1 2" key="1">
    <citation type="submission" date="2018-05" db="EMBL/GenBank/DDBJ databases">
        <title>Animal gut microbial communities from fecal samples from Wisconsin, USA.</title>
        <authorList>
            <person name="Neumann A."/>
        </authorList>
    </citation>
    <scope>NUCLEOTIDE SEQUENCE [LARGE SCALE GENOMIC DNA]</scope>
    <source>
        <strain evidence="1 2">UWS4</strain>
    </source>
</reference>
<proteinExistence type="predicted"/>
<dbReference type="RefSeq" id="WP_109587713.1">
    <property type="nucleotide sequence ID" value="NZ_QGHD01000027.1"/>
</dbReference>
<dbReference type="InterPro" id="IPR029060">
    <property type="entry name" value="PIN-like_dom_sf"/>
</dbReference>
<evidence type="ECO:0008006" key="3">
    <source>
        <dbReference type="Google" id="ProtNLM"/>
    </source>
</evidence>
<organism evidence="1 2">
    <name type="scientific">Hallerella porci</name>
    <dbReference type="NCBI Taxonomy" id="1945871"/>
    <lineage>
        <taxon>Bacteria</taxon>
        <taxon>Pseudomonadati</taxon>
        <taxon>Fibrobacterota</taxon>
        <taxon>Fibrobacteria</taxon>
        <taxon>Fibrobacterales</taxon>
        <taxon>Fibrobacteraceae</taxon>
        <taxon>Hallerella</taxon>
    </lineage>
</organism>